<evidence type="ECO:0000313" key="3">
    <source>
        <dbReference type="Proteomes" id="UP000000763"/>
    </source>
</evidence>
<reference evidence="2 3" key="1">
    <citation type="journal article" date="2005" name="Nature">
        <title>The map-based sequence of the rice genome.</title>
        <authorList>
            <consortium name="International rice genome sequencing project (IRGSP)"/>
            <person name="Matsumoto T."/>
            <person name="Wu J."/>
            <person name="Kanamori H."/>
            <person name="Katayose Y."/>
            <person name="Fujisawa M."/>
            <person name="Namiki N."/>
            <person name="Mizuno H."/>
            <person name="Yamamoto K."/>
            <person name="Antonio B.A."/>
            <person name="Baba T."/>
            <person name="Sakata K."/>
            <person name="Nagamura Y."/>
            <person name="Aoki H."/>
            <person name="Arikawa K."/>
            <person name="Arita K."/>
            <person name="Bito T."/>
            <person name="Chiden Y."/>
            <person name="Fujitsuka N."/>
            <person name="Fukunaka R."/>
            <person name="Hamada M."/>
            <person name="Harada C."/>
            <person name="Hayashi A."/>
            <person name="Hijishita S."/>
            <person name="Honda M."/>
            <person name="Hosokawa S."/>
            <person name="Ichikawa Y."/>
            <person name="Idonuma A."/>
            <person name="Iijima M."/>
            <person name="Ikeda M."/>
            <person name="Ikeno M."/>
            <person name="Ito K."/>
            <person name="Ito S."/>
            <person name="Ito T."/>
            <person name="Ito Y."/>
            <person name="Ito Y."/>
            <person name="Iwabuchi A."/>
            <person name="Kamiya K."/>
            <person name="Karasawa W."/>
            <person name="Kurita K."/>
            <person name="Katagiri S."/>
            <person name="Kikuta A."/>
            <person name="Kobayashi H."/>
            <person name="Kobayashi N."/>
            <person name="Machita K."/>
            <person name="Maehara T."/>
            <person name="Masukawa M."/>
            <person name="Mizubayashi T."/>
            <person name="Mukai Y."/>
            <person name="Nagasaki H."/>
            <person name="Nagata Y."/>
            <person name="Naito S."/>
            <person name="Nakashima M."/>
            <person name="Nakama Y."/>
            <person name="Nakamichi Y."/>
            <person name="Nakamura M."/>
            <person name="Meguro A."/>
            <person name="Negishi M."/>
            <person name="Ohta I."/>
            <person name="Ohta T."/>
            <person name="Okamoto M."/>
            <person name="Ono N."/>
            <person name="Saji S."/>
            <person name="Sakaguchi M."/>
            <person name="Sakai K."/>
            <person name="Shibata M."/>
            <person name="Shimokawa T."/>
            <person name="Song J."/>
            <person name="Takazaki Y."/>
            <person name="Terasawa K."/>
            <person name="Tsugane M."/>
            <person name="Tsuji K."/>
            <person name="Ueda S."/>
            <person name="Waki K."/>
            <person name="Yamagata H."/>
            <person name="Yamamoto M."/>
            <person name="Yamamoto S."/>
            <person name="Yamane H."/>
            <person name="Yoshiki S."/>
            <person name="Yoshihara R."/>
            <person name="Yukawa K."/>
            <person name="Zhong H."/>
            <person name="Yano M."/>
            <person name="Yuan Q."/>
            <person name="Ouyang S."/>
            <person name="Liu J."/>
            <person name="Jones K.M."/>
            <person name="Gansberger K."/>
            <person name="Moffat K."/>
            <person name="Hill J."/>
            <person name="Bera J."/>
            <person name="Fadrosh D."/>
            <person name="Jin S."/>
            <person name="Johri S."/>
            <person name="Kim M."/>
            <person name="Overton L."/>
            <person name="Reardon M."/>
            <person name="Tsitrin T."/>
            <person name="Vuong H."/>
            <person name="Weaver B."/>
            <person name="Ciecko A."/>
            <person name="Tallon L."/>
            <person name="Jackson J."/>
            <person name="Pai G."/>
            <person name="Aken S.V."/>
            <person name="Utterback T."/>
            <person name="Reidmuller S."/>
            <person name="Feldblyum T."/>
            <person name="Hsiao J."/>
            <person name="Zismann V."/>
            <person name="Iobst S."/>
            <person name="de Vazeille A.R."/>
            <person name="Buell C.R."/>
            <person name="Ying K."/>
            <person name="Li Y."/>
            <person name="Lu T."/>
            <person name="Huang Y."/>
            <person name="Zhao Q."/>
            <person name="Feng Q."/>
            <person name="Zhang L."/>
            <person name="Zhu J."/>
            <person name="Weng Q."/>
            <person name="Mu J."/>
            <person name="Lu Y."/>
            <person name="Fan D."/>
            <person name="Liu Y."/>
            <person name="Guan J."/>
            <person name="Zhang Y."/>
            <person name="Yu S."/>
            <person name="Liu X."/>
            <person name="Zhang Y."/>
            <person name="Hong G."/>
            <person name="Han B."/>
            <person name="Choisne N."/>
            <person name="Demange N."/>
            <person name="Orjeda G."/>
            <person name="Samain S."/>
            <person name="Cattolico L."/>
            <person name="Pelletier E."/>
            <person name="Couloux A."/>
            <person name="Segurens B."/>
            <person name="Wincker P."/>
            <person name="D'Hont A."/>
            <person name="Scarpelli C."/>
            <person name="Weissenbach J."/>
            <person name="Salanoubat M."/>
            <person name="Quetier F."/>
            <person name="Yu Y."/>
            <person name="Kim H.R."/>
            <person name="Rambo T."/>
            <person name="Currie J."/>
            <person name="Collura K."/>
            <person name="Luo M."/>
            <person name="Yang T."/>
            <person name="Ammiraju J.S.S."/>
            <person name="Engler F."/>
            <person name="Soderlund C."/>
            <person name="Wing R.A."/>
            <person name="Palmer L.E."/>
            <person name="de la Bastide M."/>
            <person name="Spiegel L."/>
            <person name="Nascimento L."/>
            <person name="Zutavern T."/>
            <person name="O'Shaughnessy A."/>
            <person name="Dike S."/>
            <person name="Dedhia N."/>
            <person name="Preston R."/>
            <person name="Balija V."/>
            <person name="McCombie W.R."/>
            <person name="Chow T."/>
            <person name="Chen H."/>
            <person name="Chung M."/>
            <person name="Chen C."/>
            <person name="Shaw J."/>
            <person name="Wu H."/>
            <person name="Hsiao K."/>
            <person name="Chao Y."/>
            <person name="Chu M."/>
            <person name="Cheng C."/>
            <person name="Hour A."/>
            <person name="Lee P."/>
            <person name="Lin S."/>
            <person name="Lin Y."/>
            <person name="Liou J."/>
            <person name="Liu S."/>
            <person name="Hsing Y."/>
            <person name="Raghuvanshi S."/>
            <person name="Mohanty A."/>
            <person name="Bharti A.K."/>
            <person name="Gaur A."/>
            <person name="Gupta V."/>
            <person name="Kumar D."/>
            <person name="Ravi V."/>
            <person name="Vij S."/>
            <person name="Kapur A."/>
            <person name="Khurana P."/>
            <person name="Khurana P."/>
            <person name="Khurana J.P."/>
            <person name="Tyagi A.K."/>
            <person name="Gaikwad K."/>
            <person name="Singh A."/>
            <person name="Dalal V."/>
            <person name="Srivastava S."/>
            <person name="Dixit A."/>
            <person name="Pal A.K."/>
            <person name="Ghazi I.A."/>
            <person name="Yadav M."/>
            <person name="Pandit A."/>
            <person name="Bhargava A."/>
            <person name="Sureshbabu K."/>
            <person name="Batra K."/>
            <person name="Sharma T.R."/>
            <person name="Mohapatra T."/>
            <person name="Singh N.K."/>
            <person name="Messing J."/>
            <person name="Nelson A.B."/>
            <person name="Fuks G."/>
            <person name="Kavchok S."/>
            <person name="Keizer G."/>
            <person name="Linton E."/>
            <person name="Llaca V."/>
            <person name="Song R."/>
            <person name="Tanyolac B."/>
            <person name="Young S."/>
            <person name="Ho-Il K."/>
            <person name="Hahn J.H."/>
            <person name="Sangsakoo G."/>
            <person name="Vanavichit A."/>
            <person name="de Mattos Luiz.A.T."/>
            <person name="Zimmer P.D."/>
            <person name="Malone G."/>
            <person name="Dellagostin O."/>
            <person name="de Oliveira A.C."/>
            <person name="Bevan M."/>
            <person name="Bancroft I."/>
            <person name="Minx P."/>
            <person name="Cordum H."/>
            <person name="Wilson R."/>
            <person name="Cheng Z."/>
            <person name="Jin W."/>
            <person name="Jiang J."/>
            <person name="Leong S.A."/>
            <person name="Iwama H."/>
            <person name="Gojobori T."/>
            <person name="Itoh T."/>
            <person name="Niimura Y."/>
            <person name="Fujii Y."/>
            <person name="Habara T."/>
            <person name="Sakai H."/>
            <person name="Sato Y."/>
            <person name="Wilson G."/>
            <person name="Kumar K."/>
            <person name="McCouch S."/>
            <person name="Juretic N."/>
            <person name="Hoen D."/>
            <person name="Wright S."/>
            <person name="Bruskiewich R."/>
            <person name="Bureau T."/>
            <person name="Miyao A."/>
            <person name="Hirochika H."/>
            <person name="Nishikawa T."/>
            <person name="Kadowaki K."/>
            <person name="Sugiura M."/>
            <person name="Burr B."/>
            <person name="Sasaki T."/>
        </authorList>
    </citation>
    <scope>NUCLEOTIDE SEQUENCE [LARGE SCALE GENOMIC DNA]</scope>
    <source>
        <strain evidence="3">cv. Nipponbare</strain>
    </source>
</reference>
<feature type="compositionally biased region" description="Pro residues" evidence="1">
    <location>
        <begin position="36"/>
        <end position="54"/>
    </location>
</feature>
<evidence type="ECO:0000313" key="2">
    <source>
        <dbReference type="EMBL" id="BAF11659.1"/>
    </source>
</evidence>
<feature type="non-terminal residue" evidence="2">
    <location>
        <position position="1"/>
    </location>
</feature>
<feature type="compositionally biased region" description="Basic residues" evidence="1">
    <location>
        <begin position="89"/>
        <end position="98"/>
    </location>
</feature>
<proteinExistence type="predicted"/>
<dbReference type="AlphaFoldDB" id="Q0DSX9"/>
<feature type="region of interest" description="Disordered" evidence="1">
    <location>
        <begin position="1"/>
        <end position="139"/>
    </location>
</feature>
<name>Q0DSX9_ORYSJ</name>
<accession>Q0DSX9</accession>
<gene>
    <name evidence="2" type="ordered locus">Os03g0281800</name>
</gene>
<reference evidence="3" key="2">
    <citation type="journal article" date="2008" name="Nucleic Acids Res.">
        <title>The rice annotation project database (RAP-DB): 2008 update.</title>
        <authorList>
            <consortium name="The rice annotation project (RAP)"/>
        </authorList>
    </citation>
    <scope>GENOME REANNOTATION</scope>
    <source>
        <strain evidence="3">cv. Nipponbare</strain>
    </source>
</reference>
<dbReference type="KEGG" id="dosa:Os03g0281800"/>
<dbReference type="Proteomes" id="UP000000763">
    <property type="component" value="Chromosome 3"/>
</dbReference>
<evidence type="ECO:0000256" key="1">
    <source>
        <dbReference type="SAM" id="MobiDB-lite"/>
    </source>
</evidence>
<organism evidence="2 3">
    <name type="scientific">Oryza sativa subsp. japonica</name>
    <name type="common">Rice</name>
    <dbReference type="NCBI Taxonomy" id="39947"/>
    <lineage>
        <taxon>Eukaryota</taxon>
        <taxon>Viridiplantae</taxon>
        <taxon>Streptophyta</taxon>
        <taxon>Embryophyta</taxon>
        <taxon>Tracheophyta</taxon>
        <taxon>Spermatophyta</taxon>
        <taxon>Magnoliopsida</taxon>
        <taxon>Liliopsida</taxon>
        <taxon>Poales</taxon>
        <taxon>Poaceae</taxon>
        <taxon>BOP clade</taxon>
        <taxon>Oryzoideae</taxon>
        <taxon>Oryzeae</taxon>
        <taxon>Oryzinae</taxon>
        <taxon>Oryza</taxon>
        <taxon>Oryza sativa</taxon>
    </lineage>
</organism>
<sequence length="139" mass="14822">ALPLPAATRSSPADYHRRAAAVAAAAPTPWKSHHSLPPPHAPPPPSPPPPPQTAPTPWTRDPPCQFPACPSPSSLGLRGGARPAALRGGPRRRSRRSPRYPAGSTRWRGPRRSAALPRSSRRRTPPAGLWSCATDARWG</sequence>
<feature type="compositionally biased region" description="Low complexity" evidence="1">
    <location>
        <begin position="74"/>
        <end position="88"/>
    </location>
</feature>
<dbReference type="EMBL" id="AP008209">
    <property type="protein sequence ID" value="BAF11659.1"/>
    <property type="molecule type" value="Genomic_DNA"/>
</dbReference>
<protein>
    <submittedName>
        <fullName evidence="2">Os03g0281800 protein</fullName>
    </submittedName>
</protein>